<feature type="domain" description="Amidase" evidence="2">
    <location>
        <begin position="369"/>
        <end position="818"/>
    </location>
</feature>
<dbReference type="PRINTS" id="PR00081">
    <property type="entry name" value="GDHRDH"/>
</dbReference>
<dbReference type="InterPro" id="IPR036928">
    <property type="entry name" value="AS_sf"/>
</dbReference>
<dbReference type="Gene3D" id="3.90.1300.10">
    <property type="entry name" value="Amidase signature (AS) domain"/>
    <property type="match status" value="1"/>
</dbReference>
<protein>
    <submittedName>
        <fullName evidence="3">Glutamyl-tRNA amidotransferase subunit (Amidase)</fullName>
    </submittedName>
</protein>
<comment type="caution">
    <text evidence="3">The sequence shown here is derived from an EMBL/GenBank/DDBJ whole genome shotgun (WGS) entry which is preliminary data.</text>
</comment>
<dbReference type="STRING" id="708197.A0A166RLB9"/>
<dbReference type="InterPro" id="IPR036291">
    <property type="entry name" value="NAD(P)-bd_dom_sf"/>
</dbReference>
<sequence>MTSLDISRLFGVKGYVAVVTGGSSGLGFMICKGLVVNGAKVYLVALPSEPIDDKVAELCELGNTTGGGSAVGYACDVSSKEAIAELVKFVSQCESHLDILVSNAGIRRDPVTPCDVTSASLAELQASMWSHRHSDWADTFSVNTAAHYFLSVAFMPLLAAAAQRDLGGGIKGSSEGRGVVVVTSSCASMHNATNVDMSSYATSKAATDHLVRLLAAKFGRWYIRVNGINPGFVPSNMNPVGEEGNMFANLFDQVPAKRAGNEQDIAGAVLYLASRAGAYVDGINLSILNEEALHRLAAELGFTIPDPQDAQSYLLLLKSFEAVMHQADTSDDFVHPVLTPVPATKPRSFWKPDAKDNPLNAWSHRCDIAAAQPTSKLLRGRSVAVKDNVCVGGLPTTLGTHPEILSKNAPLPLSPIDATVVSRLLCAGAVIKGSSTCENFCSSPLACTSVTGPVHHPLLHGYTTGGSSSGSCALVSSDALVRSGKGIFGETAELAIGGDQAGSIRIPACYTGIYGLKPTFGLVPYSGAASMTPMIDHLGPIASSVEDIATLLQVMAGWDGIDPRMTPETPLVANVKDYPALVAEYRRANPKAGRPLMRVGLLTESFGVPGLSPEVRDLVRNAAREGFEAAGAEVVDISVPMHSEGPVIWTAATRPSMSLGLVQGKPSGHLSYLPPHIRTQWPANQDTYQLLTQSNPAVVNILLSQVFDRSHLPPSVEAKAHRKVFQLRAAYDAALVQVDVLVTPCAPTVSMPHPDPGASILERLKPAIGLTSNTCPFNTTGHPAMSVPCGEVPLAERPDVKMPVGMQVVGRRWEDEMVMKAGIVFEAGQKKLAHA</sequence>
<evidence type="ECO:0000313" key="3">
    <source>
        <dbReference type="EMBL" id="KZL69405.1"/>
    </source>
</evidence>
<dbReference type="InterPro" id="IPR020904">
    <property type="entry name" value="Sc_DH/Rdtase_CS"/>
</dbReference>
<name>A0A166RLB9_9PEZI</name>
<dbReference type="CDD" id="cd05233">
    <property type="entry name" value="SDR_c"/>
    <property type="match status" value="1"/>
</dbReference>
<dbReference type="InterPro" id="IPR023631">
    <property type="entry name" value="Amidase_dom"/>
</dbReference>
<dbReference type="InterPro" id="IPR000120">
    <property type="entry name" value="Amidase"/>
</dbReference>
<proteinExistence type="predicted"/>
<dbReference type="SUPFAM" id="SSF75304">
    <property type="entry name" value="Amidase signature (AS) enzymes"/>
    <property type="match status" value="1"/>
</dbReference>
<organism evidence="3 4">
    <name type="scientific">Colletotrichum tofieldiae</name>
    <dbReference type="NCBI Taxonomy" id="708197"/>
    <lineage>
        <taxon>Eukaryota</taxon>
        <taxon>Fungi</taxon>
        <taxon>Dikarya</taxon>
        <taxon>Ascomycota</taxon>
        <taxon>Pezizomycotina</taxon>
        <taxon>Sordariomycetes</taxon>
        <taxon>Hypocreomycetidae</taxon>
        <taxon>Glomerellales</taxon>
        <taxon>Glomerellaceae</taxon>
        <taxon>Colletotrichum</taxon>
        <taxon>Colletotrichum spaethianum species complex</taxon>
    </lineage>
</organism>
<dbReference type="EMBL" id="LFIV01000107">
    <property type="protein sequence ID" value="KZL69405.1"/>
    <property type="molecule type" value="Genomic_DNA"/>
</dbReference>
<dbReference type="PROSITE" id="PS00061">
    <property type="entry name" value="ADH_SHORT"/>
    <property type="match status" value="1"/>
</dbReference>
<evidence type="ECO:0000313" key="4">
    <source>
        <dbReference type="Proteomes" id="UP000076552"/>
    </source>
</evidence>
<dbReference type="Pfam" id="PF00106">
    <property type="entry name" value="adh_short"/>
    <property type="match status" value="1"/>
</dbReference>
<dbReference type="Gene3D" id="3.40.50.720">
    <property type="entry name" value="NAD(P)-binding Rossmann-like Domain"/>
    <property type="match status" value="1"/>
</dbReference>
<keyword evidence="3" id="KW-0808">Transferase</keyword>
<dbReference type="PANTHER" id="PTHR11895">
    <property type="entry name" value="TRANSAMIDASE"/>
    <property type="match status" value="1"/>
</dbReference>
<keyword evidence="1" id="KW-0521">NADP</keyword>
<dbReference type="InterPro" id="IPR002347">
    <property type="entry name" value="SDR_fam"/>
</dbReference>
<keyword evidence="4" id="KW-1185">Reference proteome</keyword>
<evidence type="ECO:0000256" key="1">
    <source>
        <dbReference type="ARBA" id="ARBA00022857"/>
    </source>
</evidence>
<dbReference type="Pfam" id="PF01425">
    <property type="entry name" value="Amidase"/>
    <property type="match status" value="1"/>
</dbReference>
<accession>A0A166RLB9</accession>
<dbReference type="Proteomes" id="UP000076552">
    <property type="component" value="Unassembled WGS sequence"/>
</dbReference>
<dbReference type="PANTHER" id="PTHR11895:SF171">
    <property type="entry name" value="AMIDASE DOMAIN-CONTAINING PROTEIN"/>
    <property type="match status" value="1"/>
</dbReference>
<dbReference type="SUPFAM" id="SSF51735">
    <property type="entry name" value="NAD(P)-binding Rossmann-fold domains"/>
    <property type="match status" value="1"/>
</dbReference>
<reference evidence="3 4" key="1">
    <citation type="submission" date="2015-06" db="EMBL/GenBank/DDBJ databases">
        <title>Survival trade-offs in plant roots during colonization by closely related pathogenic and mutualistic fungi.</title>
        <authorList>
            <person name="Hacquard S."/>
            <person name="Kracher B."/>
            <person name="Hiruma K."/>
            <person name="Weinman A."/>
            <person name="Muench P."/>
            <person name="Garrido Oter R."/>
            <person name="Ver Loren van Themaat E."/>
            <person name="Dallerey J.-F."/>
            <person name="Damm U."/>
            <person name="Henrissat B."/>
            <person name="Lespinet O."/>
            <person name="Thon M."/>
            <person name="Kemen E."/>
            <person name="McHardy A.C."/>
            <person name="Schulze-Lefert P."/>
            <person name="O'Connell R.J."/>
        </authorList>
    </citation>
    <scope>NUCLEOTIDE SEQUENCE [LARGE SCALE GENOMIC DNA]</scope>
    <source>
        <strain evidence="3 4">0861</strain>
    </source>
</reference>
<evidence type="ECO:0000259" key="2">
    <source>
        <dbReference type="Pfam" id="PF01425"/>
    </source>
</evidence>
<gene>
    <name evidence="3" type="ORF">CT0861_03185</name>
</gene>
<dbReference type="GO" id="GO:0016740">
    <property type="term" value="F:transferase activity"/>
    <property type="evidence" value="ECO:0007669"/>
    <property type="project" value="UniProtKB-KW"/>
</dbReference>
<dbReference type="AlphaFoldDB" id="A0A166RLB9"/>